<dbReference type="InterPro" id="IPR010008">
    <property type="entry name" value="Vibrio_Phage_CTX_RstB"/>
</dbReference>
<keyword evidence="2" id="KW-1185">Reference proteome</keyword>
<organism evidence="1 2">
    <name type="scientific">Chromobacterium indicum</name>
    <dbReference type="NCBI Taxonomy" id="3110228"/>
    <lineage>
        <taxon>Bacteria</taxon>
        <taxon>Pseudomonadati</taxon>
        <taxon>Pseudomonadota</taxon>
        <taxon>Betaproteobacteria</taxon>
        <taxon>Neisseriales</taxon>
        <taxon>Chromobacteriaceae</taxon>
        <taxon>Chromobacterium</taxon>
    </lineage>
</organism>
<reference evidence="1 2" key="1">
    <citation type="submission" date="2023-12" db="EMBL/GenBank/DDBJ databases">
        <title>Chromobacterium sp. strain TRC.1.1.SA producing antimicrobial pigment.</title>
        <authorList>
            <person name="Verma N."/>
            <person name="Choksket S."/>
            <person name="Pinnaka A.K."/>
            <person name="Korpole S."/>
        </authorList>
    </citation>
    <scope>NUCLEOTIDE SEQUENCE [LARGE SCALE GENOMIC DNA]</scope>
    <source>
        <strain evidence="1 2">TRC1.1.SA</strain>
    </source>
</reference>
<protein>
    <submittedName>
        <fullName evidence="1">Uncharacterized protein</fullName>
    </submittedName>
</protein>
<dbReference type="RefSeq" id="WP_346790943.1">
    <property type="nucleotide sequence ID" value="NZ_JAYFSJ010000026.1"/>
</dbReference>
<proteinExistence type="predicted"/>
<dbReference type="Pfam" id="PF07459">
    <property type="entry name" value="CTX_RstB"/>
    <property type="match status" value="1"/>
</dbReference>
<sequence>MRSLLTMFEHSHGISQKSGKPYSMANLQAHFPATDFSKEGYNREVRGYEPVPVEVAEAAIGKLKEMSYPCIADLTTDTKILRVNGKPTPVTIVTGVTNWQTLVPQAAAPAKG</sequence>
<dbReference type="Proteomes" id="UP001405405">
    <property type="component" value="Unassembled WGS sequence"/>
</dbReference>
<dbReference type="EMBL" id="JAYFSJ010000026">
    <property type="protein sequence ID" value="MEN7433749.1"/>
    <property type="molecule type" value="Genomic_DNA"/>
</dbReference>
<accession>A0ABV0CS22</accession>
<comment type="caution">
    <text evidence="1">The sequence shown here is derived from an EMBL/GenBank/DDBJ whole genome shotgun (WGS) entry which is preliminary data.</text>
</comment>
<name>A0ABV0CS22_9NEIS</name>
<evidence type="ECO:0000313" key="2">
    <source>
        <dbReference type="Proteomes" id="UP001405405"/>
    </source>
</evidence>
<evidence type="ECO:0000313" key="1">
    <source>
        <dbReference type="EMBL" id="MEN7433749.1"/>
    </source>
</evidence>
<gene>
    <name evidence="1" type="ORF">VA599_23675</name>
</gene>